<dbReference type="InterPro" id="IPR001839">
    <property type="entry name" value="TGF-b_C"/>
</dbReference>
<dbReference type="InterPro" id="IPR015615">
    <property type="entry name" value="TGF-beta-rel"/>
</dbReference>
<evidence type="ECO:0000259" key="12">
    <source>
        <dbReference type="PROSITE" id="PS51362"/>
    </source>
</evidence>
<dbReference type="Ensembl" id="ENSPFOT00000005965.2">
    <property type="protein sequence ID" value="ENSPFOP00000005956.2"/>
    <property type="gene ID" value="ENSPFOG00000006036.2"/>
</dbReference>
<dbReference type="GO" id="GO:0008083">
    <property type="term" value="F:growth factor activity"/>
    <property type="evidence" value="ECO:0007669"/>
    <property type="project" value="UniProtKB-KW"/>
</dbReference>
<dbReference type="CDD" id="cd13759">
    <property type="entry name" value="TGF_beta_NODAL"/>
    <property type="match status" value="1"/>
</dbReference>
<dbReference type="PANTHER" id="PTHR11848">
    <property type="entry name" value="TGF-BETA FAMILY"/>
    <property type="match status" value="1"/>
</dbReference>
<dbReference type="OMA" id="THIVHRW"/>
<evidence type="ECO:0000256" key="10">
    <source>
        <dbReference type="RuleBase" id="RU000354"/>
    </source>
</evidence>
<evidence type="ECO:0000313" key="14">
    <source>
        <dbReference type="Proteomes" id="UP000028760"/>
    </source>
</evidence>
<dbReference type="Pfam" id="PF00019">
    <property type="entry name" value="TGF_beta"/>
    <property type="match status" value="1"/>
</dbReference>
<dbReference type="GO" id="GO:0005125">
    <property type="term" value="F:cytokine activity"/>
    <property type="evidence" value="ECO:0007669"/>
    <property type="project" value="TreeGrafter"/>
</dbReference>
<keyword evidence="4" id="KW-0964">Secreted</keyword>
<dbReference type="EMBL" id="AYCK01009699">
    <property type="status" value="NOT_ANNOTATED_CDS"/>
    <property type="molecule type" value="Genomic_DNA"/>
</dbReference>
<dbReference type="AlphaFoldDB" id="A0A087XJK3"/>
<dbReference type="STRING" id="48698.ENSPFOP00000005956"/>
<evidence type="ECO:0000256" key="11">
    <source>
        <dbReference type="SAM" id="SignalP"/>
    </source>
</evidence>
<keyword evidence="14" id="KW-1185">Reference proteome</keyword>
<dbReference type="InterPro" id="IPR017948">
    <property type="entry name" value="TGFb_CS"/>
</dbReference>
<dbReference type="GO" id="GO:0005615">
    <property type="term" value="C:extracellular space"/>
    <property type="evidence" value="ECO:0007669"/>
    <property type="project" value="TreeGrafter"/>
</dbReference>
<evidence type="ECO:0000256" key="2">
    <source>
        <dbReference type="ARBA" id="ARBA00006656"/>
    </source>
</evidence>
<dbReference type="InterPro" id="IPR001111">
    <property type="entry name" value="TGF-b_propeptide"/>
</dbReference>
<keyword evidence="6 11" id="KW-0732">Signal</keyword>
<evidence type="ECO:0000256" key="8">
    <source>
        <dbReference type="ARBA" id="ARBA00023157"/>
    </source>
</evidence>
<keyword evidence="8" id="KW-1015">Disulfide bond</keyword>
<dbReference type="Pfam" id="PF00688">
    <property type="entry name" value="TGFb_propeptide"/>
    <property type="match status" value="1"/>
</dbReference>
<evidence type="ECO:0000256" key="3">
    <source>
        <dbReference type="ARBA" id="ARBA00022473"/>
    </source>
</evidence>
<evidence type="ECO:0000256" key="7">
    <source>
        <dbReference type="ARBA" id="ARBA00023030"/>
    </source>
</evidence>
<reference evidence="13" key="3">
    <citation type="submission" date="2025-09" db="UniProtKB">
        <authorList>
            <consortium name="Ensembl"/>
        </authorList>
    </citation>
    <scope>IDENTIFICATION</scope>
</reference>
<keyword evidence="5" id="KW-0165">Cleavage on pair of basic residues</keyword>
<dbReference type="GO" id="GO:0007369">
    <property type="term" value="P:gastrulation"/>
    <property type="evidence" value="ECO:0007669"/>
    <property type="project" value="UniProtKB-ARBA"/>
</dbReference>
<evidence type="ECO:0000256" key="9">
    <source>
        <dbReference type="ARBA" id="ARBA00023180"/>
    </source>
</evidence>
<protein>
    <submittedName>
        <fullName evidence="13">Nodal-related 1</fullName>
    </submittedName>
</protein>
<evidence type="ECO:0000256" key="4">
    <source>
        <dbReference type="ARBA" id="ARBA00022525"/>
    </source>
</evidence>
<dbReference type="GeneTree" id="ENSGT00940000163919"/>
<dbReference type="Gene3D" id="2.60.120.970">
    <property type="match status" value="1"/>
</dbReference>
<keyword evidence="3" id="KW-0217">Developmental protein</keyword>
<dbReference type="Gene3D" id="2.10.90.10">
    <property type="entry name" value="Cystine-knot cytokines"/>
    <property type="match status" value="1"/>
</dbReference>
<keyword evidence="9" id="KW-0325">Glycoprotein</keyword>
<dbReference type="SUPFAM" id="SSF57501">
    <property type="entry name" value="Cystine-knot cytokines"/>
    <property type="match status" value="1"/>
</dbReference>
<reference evidence="14" key="1">
    <citation type="submission" date="2013-10" db="EMBL/GenBank/DDBJ databases">
        <authorList>
            <person name="Schartl M."/>
            <person name="Warren W."/>
        </authorList>
    </citation>
    <scope>NUCLEOTIDE SEQUENCE [LARGE SCALE GENOMIC DNA]</scope>
    <source>
        <strain evidence="14">female</strain>
    </source>
</reference>
<dbReference type="SMART" id="SM00204">
    <property type="entry name" value="TGFB"/>
    <property type="match status" value="1"/>
</dbReference>
<comment type="similarity">
    <text evidence="2 10">Belongs to the TGF-beta family.</text>
</comment>
<feature type="domain" description="TGF-beta family profile" evidence="12">
    <location>
        <begin position="259"/>
        <end position="375"/>
    </location>
</feature>
<dbReference type="PROSITE" id="PS51362">
    <property type="entry name" value="TGF_BETA_2"/>
    <property type="match status" value="1"/>
</dbReference>
<proteinExistence type="inferred from homology"/>
<sequence length="375" mass="43508">LAVELAFFLMVDLVLSPCGQPFHGMLPDALFRGMTGHSVGSRRAGTRLPFYMMQLYRTMRTEDRTRQDIPVLHESDSVTSLVAKSCHQIGEKWSVTFNLSSMSPSDDIHLAELHIRQPAFAKSSIASLDIYHSSWERCSDTDCSESRPLLGRLKAHPSSVISPSAWRVFNMTKMIRRWLYQRPPVQRMKEGVAQVKEDHEQQRIQHPTANRVMIVVFSRQSPSSQRLPILIRTAEHSKYINLDRVPTGRMRSHKAKRHGQKWQRQRDIARKEESKLCRKVDMWVDFDKFNWSEWIIYPKRYNAYLCEGTCPTPVDEIFAPTNHAYMQSLLNLHQPDKVPSLSCVPTRLAPLSMLYYENGRMVMRHHENMIVEECG</sequence>
<comment type="subcellular location">
    <subcellularLocation>
        <location evidence="1">Secreted</location>
    </subcellularLocation>
</comment>
<dbReference type="GO" id="GO:0009888">
    <property type="term" value="P:tissue development"/>
    <property type="evidence" value="ECO:0007669"/>
    <property type="project" value="UniProtKB-ARBA"/>
</dbReference>
<organism evidence="13 14">
    <name type="scientific">Poecilia formosa</name>
    <name type="common">Amazon molly</name>
    <name type="synonym">Limia formosa</name>
    <dbReference type="NCBI Taxonomy" id="48698"/>
    <lineage>
        <taxon>Eukaryota</taxon>
        <taxon>Metazoa</taxon>
        <taxon>Chordata</taxon>
        <taxon>Craniata</taxon>
        <taxon>Vertebrata</taxon>
        <taxon>Euteleostomi</taxon>
        <taxon>Actinopterygii</taxon>
        <taxon>Neopterygii</taxon>
        <taxon>Teleostei</taxon>
        <taxon>Neoteleostei</taxon>
        <taxon>Acanthomorphata</taxon>
        <taxon>Ovalentaria</taxon>
        <taxon>Atherinomorphae</taxon>
        <taxon>Cyprinodontiformes</taxon>
        <taxon>Poeciliidae</taxon>
        <taxon>Poeciliinae</taxon>
        <taxon>Poecilia</taxon>
    </lineage>
</organism>
<feature type="chain" id="PRO_5001833034" evidence="11">
    <location>
        <begin position="17"/>
        <end position="375"/>
    </location>
</feature>
<dbReference type="eggNOG" id="KOG3900">
    <property type="taxonomic scope" value="Eukaryota"/>
</dbReference>
<evidence type="ECO:0000256" key="1">
    <source>
        <dbReference type="ARBA" id="ARBA00004613"/>
    </source>
</evidence>
<name>A0A087XJK3_POEFO</name>
<accession>A0A087XJK3</accession>
<dbReference type="Proteomes" id="UP000028760">
    <property type="component" value="Unassembled WGS sequence"/>
</dbReference>
<feature type="signal peptide" evidence="11">
    <location>
        <begin position="1"/>
        <end position="16"/>
    </location>
</feature>
<evidence type="ECO:0000256" key="6">
    <source>
        <dbReference type="ARBA" id="ARBA00022729"/>
    </source>
</evidence>
<evidence type="ECO:0000313" key="13">
    <source>
        <dbReference type="Ensembl" id="ENSPFOP00000005956.2"/>
    </source>
</evidence>
<keyword evidence="7 10" id="KW-0339">Growth factor</keyword>
<dbReference type="PROSITE" id="PS00250">
    <property type="entry name" value="TGF_BETA_1"/>
    <property type="match status" value="1"/>
</dbReference>
<dbReference type="InterPro" id="IPR029034">
    <property type="entry name" value="Cystine-knot_cytokine"/>
</dbReference>
<dbReference type="PANTHER" id="PTHR11848:SF159">
    <property type="entry name" value="NODAL HOMOLOG"/>
    <property type="match status" value="1"/>
</dbReference>
<dbReference type="FunFam" id="2.10.90.10:FF:000026">
    <property type="entry name" value="Nodal homolog 3-A"/>
    <property type="match status" value="1"/>
</dbReference>
<reference evidence="13" key="2">
    <citation type="submission" date="2025-08" db="UniProtKB">
        <authorList>
            <consortium name="Ensembl"/>
        </authorList>
    </citation>
    <scope>IDENTIFICATION</scope>
</reference>
<evidence type="ECO:0000256" key="5">
    <source>
        <dbReference type="ARBA" id="ARBA00022685"/>
    </source>
</evidence>